<accession>A0A6C8Y2H4</accession>
<dbReference type="AlphaFoldDB" id="A0A6C8Y2H4"/>
<protein>
    <submittedName>
        <fullName evidence="1">Uncharacterized protein</fullName>
    </submittedName>
</protein>
<name>A0A6C8Y2H4_SALDZ</name>
<dbReference type="EMBL" id="RSHK01000024">
    <property type="protein sequence ID" value="MIE71804.1"/>
    <property type="molecule type" value="Genomic_DNA"/>
</dbReference>
<sequence>MGGSQVERLRENNRLAVHNGCSPDGINKLSDIRNLLLSTRLILLVSVVRWHEDERVLLEQNQHLILAELQKLFPGRSRQALYHARARLKNNDRKC</sequence>
<reference evidence="1" key="1">
    <citation type="submission" date="2018-08" db="EMBL/GenBank/DDBJ databases">
        <authorList>
            <consortium name="GenomeTrakr network: Whole genome sequencing for foodborne pathogen traceback"/>
        </authorList>
    </citation>
    <scope>NUCLEOTIDE SEQUENCE [LARGE SCALE GENOMIC DNA]</scope>
    <source>
        <strain evidence="1">FMA0132</strain>
    </source>
</reference>
<comment type="caution">
    <text evidence="1">The sequence shown here is derived from an EMBL/GenBank/DDBJ whole genome shotgun (WGS) entry which is preliminary data.</text>
</comment>
<organism evidence="1">
    <name type="scientific">Salmonella diarizonae</name>
    <dbReference type="NCBI Taxonomy" id="59204"/>
    <lineage>
        <taxon>Bacteria</taxon>
        <taxon>Pseudomonadati</taxon>
        <taxon>Pseudomonadota</taxon>
        <taxon>Gammaproteobacteria</taxon>
        <taxon>Enterobacterales</taxon>
        <taxon>Enterobacteriaceae</taxon>
        <taxon>Salmonella</taxon>
    </lineage>
</organism>
<evidence type="ECO:0000313" key="1">
    <source>
        <dbReference type="EMBL" id="MIE71804.1"/>
    </source>
</evidence>
<proteinExistence type="predicted"/>
<gene>
    <name evidence="1" type="ORF">EL06_20875</name>
</gene>
<dbReference type="Proteomes" id="UP000885362">
    <property type="component" value="Unassembled WGS sequence"/>
</dbReference>